<feature type="chain" id="PRO_5005329636" evidence="1">
    <location>
        <begin position="24"/>
        <end position="173"/>
    </location>
</feature>
<proteinExistence type="predicted"/>
<organism evidence="2 3">
    <name type="scientific">Strongyloides venezuelensis</name>
    <name type="common">Threadworm</name>
    <dbReference type="NCBI Taxonomy" id="75913"/>
    <lineage>
        <taxon>Eukaryota</taxon>
        <taxon>Metazoa</taxon>
        <taxon>Ecdysozoa</taxon>
        <taxon>Nematoda</taxon>
        <taxon>Chromadorea</taxon>
        <taxon>Rhabditida</taxon>
        <taxon>Tylenchina</taxon>
        <taxon>Panagrolaimomorpha</taxon>
        <taxon>Strongyloidoidea</taxon>
        <taxon>Strongyloididae</taxon>
        <taxon>Strongyloides</taxon>
    </lineage>
</organism>
<keyword evidence="2" id="KW-1185">Reference proteome</keyword>
<sequence>MKLAINNFRIFVLLLFISIYCNIDNVTSYSLRDEGNSDDNKIDITLKKATTTSLYSNLDTNRIEDSDHRKSEKDIQEIKEKWDRKMQKECEKIIDKEHGYYYDLINATIHSQHYEPDGSIGTIFEFFIKRQSDEHIQQLCAQSWLNGQNNSLSCDIEECFWESAEYESSENNF</sequence>
<protein>
    <submittedName>
        <fullName evidence="3">Fam-c protein</fullName>
    </submittedName>
</protein>
<dbReference type="AlphaFoldDB" id="A0A0K0FGY3"/>
<dbReference type="WBParaSite" id="SVE_0814000.1">
    <property type="protein sequence ID" value="SVE_0814000.1"/>
    <property type="gene ID" value="SVE_0814000"/>
</dbReference>
<reference evidence="2" key="1">
    <citation type="submission" date="2014-07" db="EMBL/GenBank/DDBJ databases">
        <authorList>
            <person name="Martin A.A"/>
            <person name="De Silva N."/>
        </authorList>
    </citation>
    <scope>NUCLEOTIDE SEQUENCE</scope>
</reference>
<feature type="signal peptide" evidence="1">
    <location>
        <begin position="1"/>
        <end position="23"/>
    </location>
</feature>
<accession>A0A0K0FGY3</accession>
<keyword evidence="1" id="KW-0732">Signal</keyword>
<evidence type="ECO:0000256" key="1">
    <source>
        <dbReference type="SAM" id="SignalP"/>
    </source>
</evidence>
<reference evidence="3" key="2">
    <citation type="submission" date="2015-08" db="UniProtKB">
        <authorList>
            <consortium name="WormBaseParasite"/>
        </authorList>
    </citation>
    <scope>IDENTIFICATION</scope>
</reference>
<dbReference type="Proteomes" id="UP000035680">
    <property type="component" value="Unassembled WGS sequence"/>
</dbReference>
<name>A0A0K0FGY3_STRVS</name>
<evidence type="ECO:0000313" key="2">
    <source>
        <dbReference type="Proteomes" id="UP000035680"/>
    </source>
</evidence>
<evidence type="ECO:0000313" key="3">
    <source>
        <dbReference type="WBParaSite" id="SVE_0814000.1"/>
    </source>
</evidence>